<evidence type="ECO:0000256" key="6">
    <source>
        <dbReference type="ARBA" id="ARBA00023136"/>
    </source>
</evidence>
<proteinExistence type="predicted"/>
<dbReference type="EMBL" id="JAGSNF010000004">
    <property type="protein sequence ID" value="MBR7742598.1"/>
    <property type="molecule type" value="Genomic_DNA"/>
</dbReference>
<dbReference type="GO" id="GO:0005886">
    <property type="term" value="C:plasma membrane"/>
    <property type="evidence" value="ECO:0007669"/>
    <property type="project" value="UniProtKB-SubCell"/>
</dbReference>
<evidence type="ECO:0000313" key="10">
    <source>
        <dbReference type="Proteomes" id="UP000677016"/>
    </source>
</evidence>
<gene>
    <name evidence="9" type="ORF">KC207_04770</name>
</gene>
<dbReference type="GO" id="GO:0044038">
    <property type="term" value="P:cell wall macromolecule biosynthetic process"/>
    <property type="evidence" value="ECO:0007669"/>
    <property type="project" value="TreeGrafter"/>
</dbReference>
<evidence type="ECO:0000256" key="5">
    <source>
        <dbReference type="ARBA" id="ARBA00022989"/>
    </source>
</evidence>
<evidence type="ECO:0000256" key="3">
    <source>
        <dbReference type="ARBA" id="ARBA00022679"/>
    </source>
</evidence>
<feature type="transmembrane region" description="Helical" evidence="8">
    <location>
        <begin position="285"/>
        <end position="305"/>
    </location>
</feature>
<keyword evidence="2" id="KW-1003">Cell membrane</keyword>
<dbReference type="Pfam" id="PF00953">
    <property type="entry name" value="Glycos_transf_4"/>
    <property type="match status" value="1"/>
</dbReference>
<keyword evidence="7" id="KW-0479">Metal-binding</keyword>
<feature type="transmembrane region" description="Helical" evidence="8">
    <location>
        <begin position="218"/>
        <end position="247"/>
    </location>
</feature>
<dbReference type="PANTHER" id="PTHR22926:SF3">
    <property type="entry name" value="UNDECAPRENYL-PHOSPHATE ALPHA-N-ACETYLGLUCOSAMINYL 1-PHOSPHATE TRANSFERASE"/>
    <property type="match status" value="1"/>
</dbReference>
<feature type="binding site" evidence="7">
    <location>
        <position position="151"/>
    </location>
    <ligand>
        <name>Mg(2+)</name>
        <dbReference type="ChEBI" id="CHEBI:18420"/>
    </ligand>
</feature>
<dbReference type="GO" id="GO:0016780">
    <property type="term" value="F:phosphotransferase activity, for other substituted phosphate groups"/>
    <property type="evidence" value="ECO:0007669"/>
    <property type="project" value="InterPro"/>
</dbReference>
<feature type="transmembrane region" description="Helical" evidence="8">
    <location>
        <begin position="165"/>
        <end position="198"/>
    </location>
</feature>
<dbReference type="InterPro" id="IPR000715">
    <property type="entry name" value="Glycosyl_transferase_4"/>
</dbReference>
<feature type="transmembrane region" description="Helical" evidence="8">
    <location>
        <begin position="6"/>
        <end position="30"/>
    </location>
</feature>
<dbReference type="GO" id="GO:0071555">
    <property type="term" value="P:cell wall organization"/>
    <property type="evidence" value="ECO:0007669"/>
    <property type="project" value="TreeGrafter"/>
</dbReference>
<evidence type="ECO:0000256" key="1">
    <source>
        <dbReference type="ARBA" id="ARBA00004651"/>
    </source>
</evidence>
<protein>
    <submittedName>
        <fullName evidence="9">UDP-phosphate glycosyltransferase</fullName>
    </submittedName>
</protein>
<feature type="transmembrane region" description="Helical" evidence="8">
    <location>
        <begin position="134"/>
        <end position="153"/>
    </location>
</feature>
<keyword evidence="7" id="KW-0460">Magnesium</keyword>
<evidence type="ECO:0000313" key="9">
    <source>
        <dbReference type="EMBL" id="MBR7742598.1"/>
    </source>
</evidence>
<evidence type="ECO:0000256" key="2">
    <source>
        <dbReference type="ARBA" id="ARBA00022475"/>
    </source>
</evidence>
<comment type="subcellular location">
    <subcellularLocation>
        <location evidence="1">Cell membrane</location>
        <topology evidence="1">Multi-pass membrane protein</topology>
    </subcellularLocation>
</comment>
<keyword evidence="10" id="KW-1185">Reference proteome</keyword>
<dbReference type="Proteomes" id="UP000677016">
    <property type="component" value="Unassembled WGS sequence"/>
</dbReference>
<keyword evidence="5 8" id="KW-1133">Transmembrane helix</keyword>
<feature type="transmembrane region" description="Helical" evidence="8">
    <location>
        <begin position="80"/>
        <end position="98"/>
    </location>
</feature>
<feature type="transmembrane region" description="Helical" evidence="8">
    <location>
        <begin position="51"/>
        <end position="74"/>
    </location>
</feature>
<dbReference type="GO" id="GO:0046872">
    <property type="term" value="F:metal ion binding"/>
    <property type="evidence" value="ECO:0007669"/>
    <property type="project" value="UniProtKB-KW"/>
</dbReference>
<name>A0A941HY60_9MICO</name>
<keyword evidence="6 8" id="KW-0472">Membrane</keyword>
<feature type="transmembrane region" description="Helical" evidence="8">
    <location>
        <begin position="317"/>
        <end position="341"/>
    </location>
</feature>
<dbReference type="GO" id="GO:0009103">
    <property type="term" value="P:lipopolysaccharide biosynthetic process"/>
    <property type="evidence" value="ECO:0007669"/>
    <property type="project" value="TreeGrafter"/>
</dbReference>
<feature type="binding site" evidence="7">
    <location>
        <position position="211"/>
    </location>
    <ligand>
        <name>Mg(2+)</name>
        <dbReference type="ChEBI" id="CHEBI:18420"/>
    </ligand>
</feature>
<evidence type="ECO:0000256" key="7">
    <source>
        <dbReference type="PIRSR" id="PIRSR600715-1"/>
    </source>
</evidence>
<evidence type="ECO:0000256" key="8">
    <source>
        <dbReference type="SAM" id="Phobius"/>
    </source>
</evidence>
<organism evidence="9 10">
    <name type="scientific">Phycicoccus avicenniae</name>
    <dbReference type="NCBI Taxonomy" id="2828860"/>
    <lineage>
        <taxon>Bacteria</taxon>
        <taxon>Bacillati</taxon>
        <taxon>Actinomycetota</taxon>
        <taxon>Actinomycetes</taxon>
        <taxon>Micrococcales</taxon>
        <taxon>Intrasporangiaceae</taxon>
        <taxon>Phycicoccus</taxon>
    </lineage>
</organism>
<keyword evidence="3" id="KW-0808">Transferase</keyword>
<sequence>MTGVFPGVVAVAVSLVTSVLLVRLLLPVLVRRGVLDVPVSRSMHADPVPRGGGLAVVGGALAGVVAAVLVATVTGSPTPVAGLAALVPVVLLAGVGLVDDLRSLGTGVRLLAQVAVGLGVGLVLAAGVPAVAWSWVPIVVLATVLLVNVTNFMDGANGVVSGHAVVAGGWLAVVAVTAGVPGAAVLTLAVAGAAAGFLPANLPVARVFLGDVGSYALGATWAVVGTWLVVEGAPVETVLAPLALLLADAGVTLLRRLAAGDPVTAPHRMHVYQRLVRGGWSHARVAALVVSGTLLCSLVTLPGVLGAAPALRLGSVALVLVVCAAYLALVATVGPAARWVAAREASR</sequence>
<accession>A0A941HY60</accession>
<dbReference type="RefSeq" id="WP_211601757.1">
    <property type="nucleotide sequence ID" value="NZ_JAGSNF010000004.1"/>
</dbReference>
<dbReference type="AlphaFoldDB" id="A0A941HY60"/>
<keyword evidence="4 8" id="KW-0812">Transmembrane</keyword>
<comment type="cofactor">
    <cofactor evidence="7">
        <name>Mg(2+)</name>
        <dbReference type="ChEBI" id="CHEBI:18420"/>
    </cofactor>
</comment>
<feature type="transmembrane region" description="Helical" evidence="8">
    <location>
        <begin position="110"/>
        <end position="128"/>
    </location>
</feature>
<dbReference type="PANTHER" id="PTHR22926">
    <property type="entry name" value="PHOSPHO-N-ACETYLMURAMOYL-PENTAPEPTIDE-TRANSFERASE"/>
    <property type="match status" value="1"/>
</dbReference>
<reference evidence="9" key="1">
    <citation type="submission" date="2021-04" db="EMBL/GenBank/DDBJ databases">
        <title>Phycicoccus avicenniae sp. nov., a novel endophytic actinomycetes isolated from branch of Avicennia mariana.</title>
        <authorList>
            <person name="Tuo L."/>
        </authorList>
    </citation>
    <scope>NUCLEOTIDE SEQUENCE</scope>
    <source>
        <strain evidence="9">BSK3Z-2</strain>
    </source>
</reference>
<comment type="caution">
    <text evidence="9">The sequence shown here is derived from an EMBL/GenBank/DDBJ whole genome shotgun (WGS) entry which is preliminary data.</text>
</comment>
<evidence type="ECO:0000256" key="4">
    <source>
        <dbReference type="ARBA" id="ARBA00022692"/>
    </source>
</evidence>